<protein>
    <submittedName>
        <fullName evidence="3">Prolyl 4-hydroxylase subunit alpha-2</fullName>
    </submittedName>
</protein>
<dbReference type="Proteomes" id="UP000283509">
    <property type="component" value="Unassembled WGS sequence"/>
</dbReference>
<evidence type="ECO:0000256" key="2">
    <source>
        <dbReference type="SAM" id="Phobius"/>
    </source>
</evidence>
<evidence type="ECO:0000313" key="3">
    <source>
        <dbReference type="EMBL" id="ROT73020.1"/>
    </source>
</evidence>
<feature type="transmembrane region" description="Helical" evidence="2">
    <location>
        <begin position="178"/>
        <end position="198"/>
    </location>
</feature>
<feature type="compositionally biased region" description="Low complexity" evidence="1">
    <location>
        <begin position="524"/>
        <end position="545"/>
    </location>
</feature>
<evidence type="ECO:0000256" key="1">
    <source>
        <dbReference type="SAM" id="MobiDB-lite"/>
    </source>
</evidence>
<dbReference type="AlphaFoldDB" id="A0A423T977"/>
<feature type="transmembrane region" description="Helical" evidence="2">
    <location>
        <begin position="204"/>
        <end position="222"/>
    </location>
</feature>
<comment type="caution">
    <text evidence="3">The sequence shown here is derived from an EMBL/GenBank/DDBJ whole genome shotgun (WGS) entry which is preliminary data.</text>
</comment>
<sequence>MFLSHFPMSHSLFPLSLCSFSLFLCPLFLFPYSFPIFPCPILSFPCSLLLLPFPLSMFLFLFPLSMFFSHFPVPFPLSLPCPMCPCPHVPIFPISLPMCAILCFPCPHVPFPFSYVPFCVSLVPMFLSHFPMCHSVFPLSPCSYVPFCVSLVPMFLSHFSYAILCFPCPMFLSHFPMCHSVFPLSPCSFPIFLCHSVFPLSHVPFPFSYVPFCVSLVPMFLSHFPMCHSVFPLSPCSFSIFLCAILSFPCPRLPFPFSSSFLSDHGISFPIPCFPRPLCSVYPCPCLIPFSPLLPISLSIVLSALEIPHGRLVFVVVEEGDDGERLRPAPRPGPRRSPRPPTRTSSLPRSAADIDLAPAVCTGGVSLDDTPIIEVLDCTHPQIGAAMSWCCSAAHSSSSSSSSSPPTTPPRLLLVHGASLDGADAFLEVLKARLGSSECELRVWAVTQSSSEDDLVRTVTQRIGVRCDVVSLHELHQRISLDQLSSQFGGTLEVDHQAWQSFCKLREGLLDSMRCCVSTLQSRVQPTPVSPSPSSSEKTDSASPKVSSGDHSLPTVTPAPRADVRMPGCWICAKITLKEMEPWCQKLEGNKLVRAWFAECSDLIGTMASVVAMADSHAAPPSPRQEQFQIEATAVSAGFLLGDKLSRVKVSLSTGTRGFSLGRGPQGSVCLLAEDFLFRRLVYLFG</sequence>
<keyword evidence="4" id="KW-1185">Reference proteome</keyword>
<reference evidence="3 4" key="2">
    <citation type="submission" date="2019-01" db="EMBL/GenBank/DDBJ databases">
        <title>The decoding of complex shrimp genome reveals the adaptation for benthos swimmer, frequently molting mechanism and breeding impact on genome.</title>
        <authorList>
            <person name="Sun Y."/>
            <person name="Gao Y."/>
            <person name="Yu Y."/>
        </authorList>
    </citation>
    <scope>NUCLEOTIDE SEQUENCE [LARGE SCALE GENOMIC DNA]</scope>
    <source>
        <tissue evidence="3">Muscle</tissue>
    </source>
</reference>
<evidence type="ECO:0000313" key="4">
    <source>
        <dbReference type="Proteomes" id="UP000283509"/>
    </source>
</evidence>
<keyword evidence="2" id="KW-0472">Membrane</keyword>
<feature type="transmembrane region" description="Helical" evidence="2">
    <location>
        <begin position="144"/>
        <end position="166"/>
    </location>
</feature>
<feature type="transmembrane region" description="Helical" evidence="2">
    <location>
        <begin position="113"/>
        <end position="132"/>
    </location>
</feature>
<accession>A0A423T977</accession>
<feature type="region of interest" description="Disordered" evidence="1">
    <location>
        <begin position="524"/>
        <end position="559"/>
    </location>
</feature>
<feature type="transmembrane region" description="Helical" evidence="2">
    <location>
        <begin position="46"/>
        <end position="68"/>
    </location>
</feature>
<gene>
    <name evidence="3" type="ORF">C7M84_008581</name>
</gene>
<feature type="transmembrane region" description="Helical" evidence="2">
    <location>
        <begin position="12"/>
        <end position="34"/>
    </location>
</feature>
<reference evidence="3 4" key="1">
    <citation type="submission" date="2018-04" db="EMBL/GenBank/DDBJ databases">
        <authorList>
            <person name="Zhang X."/>
            <person name="Yuan J."/>
            <person name="Li F."/>
            <person name="Xiang J."/>
        </authorList>
    </citation>
    <scope>NUCLEOTIDE SEQUENCE [LARGE SCALE GENOMIC DNA]</scope>
    <source>
        <tissue evidence="3">Muscle</tissue>
    </source>
</reference>
<proteinExistence type="predicted"/>
<feature type="region of interest" description="Disordered" evidence="1">
    <location>
        <begin position="323"/>
        <end position="349"/>
    </location>
</feature>
<keyword evidence="2" id="KW-1133">Transmembrane helix</keyword>
<organism evidence="3 4">
    <name type="scientific">Penaeus vannamei</name>
    <name type="common">Whiteleg shrimp</name>
    <name type="synonym">Litopenaeus vannamei</name>
    <dbReference type="NCBI Taxonomy" id="6689"/>
    <lineage>
        <taxon>Eukaryota</taxon>
        <taxon>Metazoa</taxon>
        <taxon>Ecdysozoa</taxon>
        <taxon>Arthropoda</taxon>
        <taxon>Crustacea</taxon>
        <taxon>Multicrustacea</taxon>
        <taxon>Malacostraca</taxon>
        <taxon>Eumalacostraca</taxon>
        <taxon>Eucarida</taxon>
        <taxon>Decapoda</taxon>
        <taxon>Dendrobranchiata</taxon>
        <taxon>Penaeoidea</taxon>
        <taxon>Penaeidae</taxon>
        <taxon>Penaeus</taxon>
    </lineage>
</organism>
<feature type="transmembrane region" description="Helical" evidence="2">
    <location>
        <begin position="229"/>
        <end position="248"/>
    </location>
</feature>
<keyword evidence="2" id="KW-0812">Transmembrane</keyword>
<feature type="transmembrane region" description="Helical" evidence="2">
    <location>
        <begin position="88"/>
        <end position="106"/>
    </location>
</feature>
<name>A0A423T977_PENVA</name>
<dbReference type="EMBL" id="QCYY01002080">
    <property type="protein sequence ID" value="ROT73020.1"/>
    <property type="molecule type" value="Genomic_DNA"/>
</dbReference>